<feature type="transmembrane region" description="Helical" evidence="1">
    <location>
        <begin position="42"/>
        <end position="60"/>
    </location>
</feature>
<accession>A0A140L396</accession>
<protein>
    <submittedName>
        <fullName evidence="2">Uncharacterized protein</fullName>
    </submittedName>
</protein>
<evidence type="ECO:0000313" key="2">
    <source>
        <dbReference type="EMBL" id="KXG75021.1"/>
    </source>
</evidence>
<sequence>MNFAKVSLILLVYLILIHLLNIKLKITVRLSNMFNSKNTYRLCMFTIYCCLFLILSYSGLNYQKKLFANSLSLYDMLTVTLIYILLIY</sequence>
<keyword evidence="1" id="KW-0472">Membrane</keyword>
<dbReference type="EMBL" id="LOEE01000042">
    <property type="protein sequence ID" value="KXG75021.1"/>
    <property type="molecule type" value="Genomic_DNA"/>
</dbReference>
<dbReference type="Proteomes" id="UP000070456">
    <property type="component" value="Unassembled WGS sequence"/>
</dbReference>
<keyword evidence="3" id="KW-1185">Reference proteome</keyword>
<evidence type="ECO:0000256" key="1">
    <source>
        <dbReference type="SAM" id="Phobius"/>
    </source>
</evidence>
<evidence type="ECO:0000313" key="3">
    <source>
        <dbReference type="Proteomes" id="UP000070456"/>
    </source>
</evidence>
<proteinExistence type="predicted"/>
<feature type="transmembrane region" description="Helical" evidence="1">
    <location>
        <begin position="6"/>
        <end position="22"/>
    </location>
</feature>
<name>A0A140L396_9FIRM</name>
<comment type="caution">
    <text evidence="2">The sequence shown here is derived from an EMBL/GenBank/DDBJ whole genome shotgun (WGS) entry which is preliminary data.</text>
</comment>
<organism evidence="2 3">
    <name type="scientific">Thermotalea metallivorans</name>
    <dbReference type="NCBI Taxonomy" id="520762"/>
    <lineage>
        <taxon>Bacteria</taxon>
        <taxon>Bacillati</taxon>
        <taxon>Bacillota</taxon>
        <taxon>Clostridia</taxon>
        <taxon>Peptostreptococcales</taxon>
        <taxon>Thermotaleaceae</taxon>
        <taxon>Thermotalea</taxon>
    </lineage>
</organism>
<dbReference type="AlphaFoldDB" id="A0A140L396"/>
<feature type="transmembrane region" description="Helical" evidence="1">
    <location>
        <begin position="66"/>
        <end position="86"/>
    </location>
</feature>
<gene>
    <name evidence="2" type="ORF">AN619_19910</name>
</gene>
<keyword evidence="1" id="KW-1133">Transmembrane helix</keyword>
<keyword evidence="1" id="KW-0812">Transmembrane</keyword>
<reference evidence="2 3" key="1">
    <citation type="submission" date="2015-12" db="EMBL/GenBank/DDBJ databases">
        <title>Draft genome sequence of the thermoanaerobe Thermotalea metallivorans, an isolate from the runoff channel of the Great Artesian Basin, Australia.</title>
        <authorList>
            <person name="Patel B.K."/>
        </authorList>
    </citation>
    <scope>NUCLEOTIDE SEQUENCE [LARGE SCALE GENOMIC DNA]</scope>
    <source>
        <strain evidence="2 3">B2-1</strain>
    </source>
</reference>